<dbReference type="EMBL" id="JACVDC010000034">
    <property type="protein sequence ID" value="MBC9796694.1"/>
    <property type="molecule type" value="Genomic_DNA"/>
</dbReference>
<evidence type="ECO:0000259" key="2">
    <source>
        <dbReference type="Pfam" id="PF19089"/>
    </source>
</evidence>
<evidence type="ECO:0000313" key="4">
    <source>
        <dbReference type="Proteomes" id="UP000653730"/>
    </source>
</evidence>
<reference evidence="3 4" key="1">
    <citation type="submission" date="2020-09" db="EMBL/GenBank/DDBJ databases">
        <title>Sinomicrobium weinanense sp. nov., a halophilic bacteria isolated from saline-alkali soil.</title>
        <authorList>
            <person name="Wu P."/>
            <person name="Ren H."/>
            <person name="Mei Y."/>
            <person name="Liang Y."/>
            <person name="Chen Z."/>
        </authorList>
    </citation>
    <scope>NUCLEOTIDE SEQUENCE [LARGE SCALE GENOMIC DNA]</scope>
    <source>
        <strain evidence="3 4">FJxs</strain>
    </source>
</reference>
<dbReference type="AlphaFoldDB" id="A0A926JSV5"/>
<keyword evidence="1" id="KW-0732">Signal</keyword>
<dbReference type="InterPro" id="IPR045916">
    <property type="entry name" value="DUF5777"/>
</dbReference>
<accession>A0A926JSV5</accession>
<name>A0A926JSV5_9FLAO</name>
<feature type="signal peptide" evidence="1">
    <location>
        <begin position="1"/>
        <end position="17"/>
    </location>
</feature>
<dbReference type="Proteomes" id="UP000653730">
    <property type="component" value="Unassembled WGS sequence"/>
</dbReference>
<evidence type="ECO:0000313" key="3">
    <source>
        <dbReference type="EMBL" id="MBC9796694.1"/>
    </source>
</evidence>
<organism evidence="3 4">
    <name type="scientific">Sinomicrobium weinanense</name>
    <dbReference type="NCBI Taxonomy" id="2842200"/>
    <lineage>
        <taxon>Bacteria</taxon>
        <taxon>Pseudomonadati</taxon>
        <taxon>Bacteroidota</taxon>
        <taxon>Flavobacteriia</taxon>
        <taxon>Flavobacteriales</taxon>
        <taxon>Flavobacteriaceae</taxon>
        <taxon>Sinomicrobium</taxon>
    </lineage>
</organism>
<dbReference type="InterPro" id="IPR011250">
    <property type="entry name" value="OMP/PagP_B-barrel"/>
</dbReference>
<sequence length="282" mass="32190">MKLLTLLLFVLPLCCFSQDDLLDELDAEVEENGYVKAAFKGIKIVNFESTKLLYKNDFYFVVSHRFGSIKYGLDDFFGLDQAVTRLQFMYGISDGITVGISRSSYQKNYGATIKYRLLRQKENGFPFTVVGYHLVAVNTEMSKDNLPEMEFKHRLSYTTQLLISRKFTDKLSLELMPTFLHENYVVVNEQDNSQFALGVGGRYKLSPRWSINADYGWHLNRAGSSPFKNPLSIGIDLETGGHIFQMHFTNAQPMFENGFLGQAAGDWGDGDIYFGFNLTRIF</sequence>
<feature type="chain" id="PRO_5038094842" description="DUF5777 domain-containing protein" evidence="1">
    <location>
        <begin position="18"/>
        <end position="282"/>
    </location>
</feature>
<dbReference type="RefSeq" id="WP_187965840.1">
    <property type="nucleotide sequence ID" value="NZ_JACVDC010000034.1"/>
</dbReference>
<gene>
    <name evidence="3" type="ORF">IBL28_11995</name>
</gene>
<protein>
    <recommendedName>
        <fullName evidence="2">DUF5777 domain-containing protein</fullName>
    </recommendedName>
</protein>
<proteinExistence type="predicted"/>
<comment type="caution">
    <text evidence="3">The sequence shown here is derived from an EMBL/GenBank/DDBJ whole genome shotgun (WGS) entry which is preliminary data.</text>
</comment>
<dbReference type="Pfam" id="PF19089">
    <property type="entry name" value="DUF5777"/>
    <property type="match status" value="1"/>
</dbReference>
<evidence type="ECO:0000256" key="1">
    <source>
        <dbReference type="SAM" id="SignalP"/>
    </source>
</evidence>
<dbReference type="SUPFAM" id="SSF56925">
    <property type="entry name" value="OMPA-like"/>
    <property type="match status" value="1"/>
</dbReference>
<feature type="domain" description="DUF5777" evidence="2">
    <location>
        <begin position="39"/>
        <end position="282"/>
    </location>
</feature>
<keyword evidence="4" id="KW-1185">Reference proteome</keyword>